<dbReference type="InterPro" id="IPR023214">
    <property type="entry name" value="HAD_sf"/>
</dbReference>
<dbReference type="InterPro" id="IPR036412">
    <property type="entry name" value="HAD-like_sf"/>
</dbReference>
<dbReference type="NCBIfam" id="TIGR01549">
    <property type="entry name" value="HAD-SF-IA-v1"/>
    <property type="match status" value="1"/>
</dbReference>
<dbReference type="CDD" id="cd07505">
    <property type="entry name" value="HAD_BPGM-like"/>
    <property type="match status" value="1"/>
</dbReference>
<accession>A0A9D2SVA6</accession>
<sequence length="212" mass="23847">MKGYLFDLDGTLIQSMHVWEDAVMRLFDRLNLKMDIEEAKDAFSAMKFTEVLEALITRFHLPMSVKELYGMVIDDVRRQYAHTVQPVNGAVELVKQCAAAGKRMCVVTANDVPLTEAVLRRLGILQDMEFILSSEESGLTKRTPQMVQEAMRRLRLPAHECVMLEDSLYSMKSAKVAGCYVIAVASPQAKDYAQICVTADEVHVDLSDVTVR</sequence>
<name>A0A9D2SVA6_9FIRM</name>
<dbReference type="NCBIfam" id="TIGR01509">
    <property type="entry name" value="HAD-SF-IA-v3"/>
    <property type="match status" value="1"/>
</dbReference>
<dbReference type="AlphaFoldDB" id="A0A9D2SVA6"/>
<comment type="caution">
    <text evidence="1">The sequence shown here is derived from an EMBL/GenBank/DDBJ whole genome shotgun (WGS) entry which is preliminary data.</text>
</comment>
<dbReference type="PANTHER" id="PTHR43434">
    <property type="entry name" value="PHOSPHOGLYCOLATE PHOSPHATASE"/>
    <property type="match status" value="1"/>
</dbReference>
<gene>
    <name evidence="1" type="ORF">H9702_05115</name>
</gene>
<dbReference type="SUPFAM" id="SSF56784">
    <property type="entry name" value="HAD-like"/>
    <property type="match status" value="1"/>
</dbReference>
<reference evidence="1" key="2">
    <citation type="submission" date="2021-04" db="EMBL/GenBank/DDBJ databases">
        <authorList>
            <person name="Gilroy R."/>
        </authorList>
    </citation>
    <scope>NUCLEOTIDE SEQUENCE</scope>
    <source>
        <strain evidence="1">CHK187-11901</strain>
    </source>
</reference>
<dbReference type="EMBL" id="DWWM01000029">
    <property type="protein sequence ID" value="HJC36492.1"/>
    <property type="molecule type" value="Genomic_DNA"/>
</dbReference>
<dbReference type="GO" id="GO:0008967">
    <property type="term" value="F:phosphoglycolate phosphatase activity"/>
    <property type="evidence" value="ECO:0007669"/>
    <property type="project" value="TreeGrafter"/>
</dbReference>
<organism evidence="1 2">
    <name type="scientific">Candidatus Merdibacter merdavium</name>
    <dbReference type="NCBI Taxonomy" id="2838692"/>
    <lineage>
        <taxon>Bacteria</taxon>
        <taxon>Bacillati</taxon>
        <taxon>Bacillota</taxon>
        <taxon>Erysipelotrichia</taxon>
        <taxon>Erysipelotrichales</taxon>
        <taxon>Erysipelotrichaceae</taxon>
        <taxon>Merdibacter</taxon>
    </lineage>
</organism>
<dbReference type="Pfam" id="PF13419">
    <property type="entry name" value="HAD_2"/>
    <property type="match status" value="1"/>
</dbReference>
<dbReference type="GO" id="GO:0006281">
    <property type="term" value="P:DNA repair"/>
    <property type="evidence" value="ECO:0007669"/>
    <property type="project" value="TreeGrafter"/>
</dbReference>
<dbReference type="Gene3D" id="1.10.150.240">
    <property type="entry name" value="Putative phosphatase, domain 2"/>
    <property type="match status" value="1"/>
</dbReference>
<dbReference type="PANTHER" id="PTHR43434:SF1">
    <property type="entry name" value="PHOSPHOGLYCOLATE PHOSPHATASE"/>
    <property type="match status" value="1"/>
</dbReference>
<dbReference type="InterPro" id="IPR006439">
    <property type="entry name" value="HAD-SF_hydro_IA"/>
</dbReference>
<protein>
    <submittedName>
        <fullName evidence="1">HAD family phosphatase</fullName>
    </submittedName>
</protein>
<dbReference type="SFLD" id="SFLDG01129">
    <property type="entry name" value="C1.5:_HAD__Beta-PGM__Phosphata"/>
    <property type="match status" value="1"/>
</dbReference>
<dbReference type="Proteomes" id="UP000823896">
    <property type="component" value="Unassembled WGS sequence"/>
</dbReference>
<evidence type="ECO:0000313" key="2">
    <source>
        <dbReference type="Proteomes" id="UP000823896"/>
    </source>
</evidence>
<reference evidence="1" key="1">
    <citation type="journal article" date="2021" name="PeerJ">
        <title>Extensive microbial diversity within the chicken gut microbiome revealed by metagenomics and culture.</title>
        <authorList>
            <person name="Gilroy R."/>
            <person name="Ravi A."/>
            <person name="Getino M."/>
            <person name="Pursley I."/>
            <person name="Horton D.L."/>
            <person name="Alikhan N.F."/>
            <person name="Baker D."/>
            <person name="Gharbi K."/>
            <person name="Hall N."/>
            <person name="Watson M."/>
            <person name="Adriaenssens E.M."/>
            <person name="Foster-Nyarko E."/>
            <person name="Jarju S."/>
            <person name="Secka A."/>
            <person name="Antonio M."/>
            <person name="Oren A."/>
            <person name="Chaudhuri R.R."/>
            <person name="La Ragione R."/>
            <person name="Hildebrand F."/>
            <person name="Pallen M.J."/>
        </authorList>
    </citation>
    <scope>NUCLEOTIDE SEQUENCE</scope>
    <source>
        <strain evidence="1">CHK187-11901</strain>
    </source>
</reference>
<dbReference type="InterPro" id="IPR041492">
    <property type="entry name" value="HAD_2"/>
</dbReference>
<dbReference type="InterPro" id="IPR050155">
    <property type="entry name" value="HAD-like_hydrolase_sf"/>
</dbReference>
<dbReference type="SFLD" id="SFLDS00003">
    <property type="entry name" value="Haloacid_Dehalogenase"/>
    <property type="match status" value="1"/>
</dbReference>
<evidence type="ECO:0000313" key="1">
    <source>
        <dbReference type="EMBL" id="HJC36492.1"/>
    </source>
</evidence>
<dbReference type="InterPro" id="IPR023198">
    <property type="entry name" value="PGP-like_dom2"/>
</dbReference>
<proteinExistence type="predicted"/>
<dbReference type="Gene3D" id="3.40.50.1000">
    <property type="entry name" value="HAD superfamily/HAD-like"/>
    <property type="match status" value="1"/>
</dbReference>